<keyword evidence="5 6" id="KW-0206">Cytoskeleton</keyword>
<evidence type="ECO:0000256" key="3">
    <source>
        <dbReference type="ARBA" id="ARBA00022553"/>
    </source>
</evidence>
<feature type="compositionally biased region" description="Acidic residues" evidence="7">
    <location>
        <begin position="36"/>
        <end position="45"/>
    </location>
</feature>
<dbReference type="AlphaFoldDB" id="A0AAE9JB52"/>
<evidence type="ECO:0000256" key="7">
    <source>
        <dbReference type="SAM" id="MobiDB-lite"/>
    </source>
</evidence>
<feature type="compositionally biased region" description="Polar residues" evidence="7">
    <location>
        <begin position="101"/>
        <end position="111"/>
    </location>
</feature>
<dbReference type="InterPro" id="IPR027324">
    <property type="entry name" value="MAP2/MAP4/Tau"/>
</dbReference>
<organism evidence="8 9">
    <name type="scientific">Caenorhabditis briggsae</name>
    <dbReference type="NCBI Taxonomy" id="6238"/>
    <lineage>
        <taxon>Eukaryota</taxon>
        <taxon>Metazoa</taxon>
        <taxon>Ecdysozoa</taxon>
        <taxon>Nematoda</taxon>
        <taxon>Chromadorea</taxon>
        <taxon>Rhabditida</taxon>
        <taxon>Rhabditina</taxon>
        <taxon>Rhabditomorpha</taxon>
        <taxon>Rhabditoidea</taxon>
        <taxon>Rhabditidae</taxon>
        <taxon>Peloderinae</taxon>
        <taxon>Caenorhabditis</taxon>
    </lineage>
</organism>
<keyword evidence="9" id="KW-1185">Reference proteome</keyword>
<dbReference type="Pfam" id="PF00418">
    <property type="entry name" value="Tubulin-binding"/>
    <property type="match status" value="3"/>
</dbReference>
<dbReference type="PROSITE" id="PS00229">
    <property type="entry name" value="TAU_MAP_1"/>
    <property type="match status" value="2"/>
</dbReference>
<evidence type="ECO:0000256" key="5">
    <source>
        <dbReference type="ARBA" id="ARBA00023212"/>
    </source>
</evidence>
<evidence type="ECO:0000256" key="6">
    <source>
        <dbReference type="RuleBase" id="RU000686"/>
    </source>
</evidence>
<dbReference type="GO" id="GO:0008017">
    <property type="term" value="F:microtubule binding"/>
    <property type="evidence" value="ECO:0007669"/>
    <property type="project" value="InterPro"/>
</dbReference>
<accession>A0AAE9JB52</accession>
<reference evidence="8 9" key="1">
    <citation type="submission" date="2022-04" db="EMBL/GenBank/DDBJ databases">
        <title>Chromosome-level reference genomes for two strains of Caenorhabditis briggsae: an improved platform for comparative genomics.</title>
        <authorList>
            <person name="Stevens L."/>
            <person name="Andersen E."/>
        </authorList>
    </citation>
    <scope>NUCLEOTIDE SEQUENCE [LARGE SCALE GENOMIC DNA]</scope>
    <source>
        <strain evidence="8">VX34</strain>
        <tissue evidence="8">Whole-organism</tissue>
    </source>
</reference>
<evidence type="ECO:0000313" key="8">
    <source>
        <dbReference type="EMBL" id="UMM21123.1"/>
    </source>
</evidence>
<evidence type="ECO:0000256" key="2">
    <source>
        <dbReference type="ARBA" id="ARBA00022490"/>
    </source>
</evidence>
<dbReference type="Proteomes" id="UP000829354">
    <property type="component" value="Chromosome III"/>
</dbReference>
<evidence type="ECO:0000256" key="4">
    <source>
        <dbReference type="ARBA" id="ARBA00022737"/>
    </source>
</evidence>
<sequence length="449" mass="49510">MSTPESEFAESHNSEEDENSDPTRQDQLEQHLTTPEESEPEVPESELEREPTPVTEIQEVVESEEVTQEKEEEEEEEELVIVPTPQEEEEATIPSPPSEPTGKSCTPQPENSPVEEQILKQVQEEKITSPRTESQSPIPDPPIMDDIASSELESLKFSESEVSPTERHNRIMQNNENETVEDKKQISPVPVAQKTPVRSGIRPPNVVLRQPKPPAPTASIPRPSTVATSHTPRTISTPRQTASTAPSPRPISKMSRERSDVQKSTSTRSIDNVGKFTPKVNAKFVNVKSKVGSVTNHKAGGGNVEIFSEKRQYVAQSKVGSMKNANHVAGGGNVHIENRRLDFSYASPKVGSKTNYQPAKSDVKIVSEKLNWDAKSKVGSMDNAAHKPTGGNVQILSQKLNWKAESKVGSKDNMNHRPGGGNVKIFDEKIRYVSTDNSRNHSTIDISSL</sequence>
<proteinExistence type="predicted"/>
<name>A0AAE9JB52_CAEBR</name>
<evidence type="ECO:0000256" key="1">
    <source>
        <dbReference type="ARBA" id="ARBA00004245"/>
    </source>
</evidence>
<evidence type="ECO:0000313" key="9">
    <source>
        <dbReference type="Proteomes" id="UP000829354"/>
    </source>
</evidence>
<keyword evidence="4" id="KW-0677">Repeat</keyword>
<gene>
    <name evidence="8" type="ORF">L5515_002939</name>
</gene>
<feature type="region of interest" description="Disordered" evidence="7">
    <location>
        <begin position="1"/>
        <end position="273"/>
    </location>
</feature>
<protein>
    <recommendedName>
        <fullName evidence="6">Microtubule-associated protein</fullName>
    </recommendedName>
</protein>
<dbReference type="PANTHER" id="PTHR11501">
    <property type="entry name" value="MICROTUBULE-ASSOCIATED PROTEIN"/>
    <property type="match status" value="1"/>
</dbReference>
<keyword evidence="6" id="KW-0493">Microtubule</keyword>
<feature type="compositionally biased region" description="Acidic residues" evidence="7">
    <location>
        <begin position="59"/>
        <end position="79"/>
    </location>
</feature>
<keyword evidence="2 6" id="KW-0963">Cytoplasm</keyword>
<dbReference type="InterPro" id="IPR001084">
    <property type="entry name" value="MAP_tubulin-bd_rpt"/>
</dbReference>
<feature type="compositionally biased region" description="Polar residues" evidence="7">
    <location>
        <begin position="225"/>
        <end position="246"/>
    </location>
</feature>
<dbReference type="PANTHER" id="PTHR11501:SF18">
    <property type="entry name" value="MICROTUBULE-ASSOCIATED PROTEIN"/>
    <property type="match status" value="1"/>
</dbReference>
<comment type="subcellular location">
    <subcellularLocation>
        <location evidence="1 6">Cytoplasm</location>
        <location evidence="1 6">Cytoskeleton</location>
    </subcellularLocation>
</comment>
<dbReference type="EMBL" id="CP092622">
    <property type="protein sequence ID" value="UMM21123.1"/>
    <property type="molecule type" value="Genomic_DNA"/>
</dbReference>
<dbReference type="PROSITE" id="PS51491">
    <property type="entry name" value="TAU_MAP_2"/>
    <property type="match status" value="3"/>
</dbReference>
<feature type="compositionally biased region" description="Basic and acidic residues" evidence="7">
    <location>
        <begin position="153"/>
        <end position="169"/>
    </location>
</feature>
<keyword evidence="3" id="KW-0597">Phosphoprotein</keyword>
<dbReference type="GO" id="GO:0005874">
    <property type="term" value="C:microtubule"/>
    <property type="evidence" value="ECO:0007669"/>
    <property type="project" value="UniProtKB-KW"/>
</dbReference>